<protein>
    <recommendedName>
        <fullName evidence="3">WG repeat-containing protein</fullName>
    </recommendedName>
</protein>
<dbReference type="Pfam" id="PF14903">
    <property type="entry name" value="WG_beta_rep"/>
    <property type="match status" value="4"/>
</dbReference>
<dbReference type="KEGG" id="copr:Cop2CBH44_24900"/>
<keyword evidence="2" id="KW-1185">Reference proteome</keyword>
<dbReference type="SUPFAM" id="SSF69360">
    <property type="entry name" value="Cell wall binding repeat"/>
    <property type="match status" value="1"/>
</dbReference>
<evidence type="ECO:0000313" key="2">
    <source>
        <dbReference type="Proteomes" id="UP000594042"/>
    </source>
</evidence>
<dbReference type="PANTHER" id="PTHR37841:SF1">
    <property type="entry name" value="DUF3298 DOMAIN-CONTAINING PROTEIN"/>
    <property type="match status" value="1"/>
</dbReference>
<name>A0A7G1I3Q0_9BACT</name>
<accession>A0A7G1I3Q0</accession>
<sequence length="395" mass="44139">MMDFITRSLILGYFCILWGCTGEKNRIELYPVQTGEYWQYIDADGNVAIDKNFCSASLFREGLAVVSIEEGNNTYYGYIDREGDFVIPARYSQATCFNEGLAWVVLPGDVPQAINTSGEVEIVLDSAFSVSTFFDEMALFSVIKNRNAPLFGYINKKGEIIVIPQYIDADLFSHGLAAVRTVEGKWGFIDCSGAMVIPALFEKDFNRVDYNNPYESGNLRFDSNQRAIVQVGGKCGLIGRDGKYVVTPRFDAMSVDGNNYMIRQGKKWGWCDEDGRVIIDAVYDAVRPFNGFALAPVLLNGKWGFIDKKGKMKIMPQYENSVSFTGKVAVVQSDNKIGFVNGQGELHVPLCFDDINDDVYCLPYGYSSYLYVQNERLANSISETSVYGESQSIDN</sequence>
<gene>
    <name evidence="1" type="ORF">Cop2CBH44_24900</name>
</gene>
<organism evidence="1 2">
    <name type="scientific">Coprobacter secundus subsp. similis</name>
    <dbReference type="NCBI Taxonomy" id="2751153"/>
    <lineage>
        <taxon>Bacteria</taxon>
        <taxon>Pseudomonadati</taxon>
        <taxon>Bacteroidota</taxon>
        <taxon>Bacteroidia</taxon>
        <taxon>Bacteroidales</taxon>
        <taxon>Barnesiellaceae</taxon>
        <taxon>Coprobacter</taxon>
    </lineage>
</organism>
<reference evidence="2" key="1">
    <citation type="submission" date="2020-07" db="EMBL/GenBank/DDBJ databases">
        <title>Complete genome sequencing of Coprobacter sp. strain 2CBH44.</title>
        <authorList>
            <person name="Sakamoto M."/>
            <person name="Murakami T."/>
            <person name="Mori H."/>
        </authorList>
    </citation>
    <scope>NUCLEOTIDE SEQUENCE [LARGE SCALE GENOMIC DNA]</scope>
    <source>
        <strain evidence="2">2CBH44</strain>
    </source>
</reference>
<evidence type="ECO:0000313" key="1">
    <source>
        <dbReference type="EMBL" id="BCI64137.1"/>
    </source>
</evidence>
<dbReference type="Proteomes" id="UP000594042">
    <property type="component" value="Chromosome"/>
</dbReference>
<dbReference type="AlphaFoldDB" id="A0A7G1I3Q0"/>
<dbReference type="PANTHER" id="PTHR37841">
    <property type="entry name" value="GLR2918 PROTEIN"/>
    <property type="match status" value="1"/>
</dbReference>
<dbReference type="RefSeq" id="WP_200754932.1">
    <property type="nucleotide sequence ID" value="NZ_AP023322.1"/>
</dbReference>
<dbReference type="EMBL" id="AP023322">
    <property type="protein sequence ID" value="BCI64137.1"/>
    <property type="molecule type" value="Genomic_DNA"/>
</dbReference>
<evidence type="ECO:0008006" key="3">
    <source>
        <dbReference type="Google" id="ProtNLM"/>
    </source>
</evidence>
<proteinExistence type="predicted"/>
<dbReference type="InterPro" id="IPR032774">
    <property type="entry name" value="WG_beta_rep"/>
</dbReference>